<evidence type="ECO:0000313" key="3">
    <source>
        <dbReference type="Proteomes" id="UP000605846"/>
    </source>
</evidence>
<organism evidence="2 3">
    <name type="scientific">Apophysomyces ossiformis</name>
    <dbReference type="NCBI Taxonomy" id="679940"/>
    <lineage>
        <taxon>Eukaryota</taxon>
        <taxon>Fungi</taxon>
        <taxon>Fungi incertae sedis</taxon>
        <taxon>Mucoromycota</taxon>
        <taxon>Mucoromycotina</taxon>
        <taxon>Mucoromycetes</taxon>
        <taxon>Mucorales</taxon>
        <taxon>Mucorineae</taxon>
        <taxon>Mucoraceae</taxon>
        <taxon>Apophysomyces</taxon>
    </lineage>
</organism>
<comment type="caution">
    <text evidence="2">The sequence shown here is derived from an EMBL/GenBank/DDBJ whole genome shotgun (WGS) entry which is preliminary data.</text>
</comment>
<protein>
    <submittedName>
        <fullName evidence="2">Uncharacterized protein</fullName>
    </submittedName>
</protein>
<gene>
    <name evidence="2" type="ORF">EC973_005474</name>
</gene>
<dbReference type="AlphaFoldDB" id="A0A8H7ESV4"/>
<dbReference type="EMBL" id="JABAYA010000031">
    <property type="protein sequence ID" value="KAF7728848.1"/>
    <property type="molecule type" value="Genomic_DNA"/>
</dbReference>
<evidence type="ECO:0000256" key="1">
    <source>
        <dbReference type="SAM" id="MobiDB-lite"/>
    </source>
</evidence>
<feature type="region of interest" description="Disordered" evidence="1">
    <location>
        <begin position="66"/>
        <end position="85"/>
    </location>
</feature>
<name>A0A8H7ESV4_9FUNG</name>
<sequence length="149" mass="17279">MRFTAAEINIALDKQEYIKSMKANAENIFYLNAVPNDSEIMKDIMEEETMLQRGKTDEDIIAALEKEKNASSTSSTAEEDAAEEQVIEKVPLSLETKSLKTDLHKLQDELRHILRQKQMMLTVQVLNKIINQCFSFFTFHCNIRQLYPY</sequence>
<dbReference type="Proteomes" id="UP000605846">
    <property type="component" value="Unassembled WGS sequence"/>
</dbReference>
<accession>A0A8H7ESV4</accession>
<evidence type="ECO:0000313" key="2">
    <source>
        <dbReference type="EMBL" id="KAF7728848.1"/>
    </source>
</evidence>
<keyword evidence="3" id="KW-1185">Reference proteome</keyword>
<proteinExistence type="predicted"/>
<reference evidence="2" key="1">
    <citation type="submission" date="2020-01" db="EMBL/GenBank/DDBJ databases">
        <title>Genome Sequencing of Three Apophysomyces-Like Fungal Strains Confirms a Novel Fungal Genus in the Mucoromycota with divergent Burkholderia-like Endosymbiotic Bacteria.</title>
        <authorList>
            <person name="Stajich J.E."/>
            <person name="Macias A.M."/>
            <person name="Carter-House D."/>
            <person name="Lovett B."/>
            <person name="Kasson L.R."/>
            <person name="Berry K."/>
            <person name="Grigoriev I."/>
            <person name="Chang Y."/>
            <person name="Spatafora J."/>
            <person name="Kasson M.T."/>
        </authorList>
    </citation>
    <scope>NUCLEOTIDE SEQUENCE</scope>
    <source>
        <strain evidence="2">NRRL A-21654</strain>
    </source>
</reference>